<accession>A0A6M0S7T9</accession>
<keyword evidence="3" id="KW-0061">Asparagine biosynthesis</keyword>
<dbReference type="GO" id="GO:0004066">
    <property type="term" value="F:asparagine synthase (glutamine-hydrolyzing) activity"/>
    <property type="evidence" value="ECO:0007669"/>
    <property type="project" value="UniProtKB-EC"/>
</dbReference>
<comment type="caution">
    <text evidence="5">The sequence shown here is derived from an EMBL/GenBank/DDBJ whole genome shotgun (WGS) entry which is preliminary data.</text>
</comment>
<protein>
    <recommendedName>
        <fullName evidence="2">asparagine synthase (glutamine-hydrolyzing)</fullName>
        <ecNumber evidence="2">6.3.5.4</ecNumber>
    </recommendedName>
</protein>
<dbReference type="InterPro" id="IPR014729">
    <property type="entry name" value="Rossmann-like_a/b/a_fold"/>
</dbReference>
<dbReference type="PANTHER" id="PTHR43284">
    <property type="entry name" value="ASPARAGINE SYNTHETASE (GLUTAMINE-HYDROLYZING)"/>
    <property type="match status" value="1"/>
</dbReference>
<dbReference type="InterPro" id="IPR029055">
    <property type="entry name" value="Ntn_hydrolases_N"/>
</dbReference>
<evidence type="ECO:0000256" key="2">
    <source>
        <dbReference type="ARBA" id="ARBA00012737"/>
    </source>
</evidence>
<name>A0A6M0S7T9_9CYAN</name>
<dbReference type="SUPFAM" id="SSF56235">
    <property type="entry name" value="N-terminal nucleophile aminohydrolases (Ntn hydrolases)"/>
    <property type="match status" value="1"/>
</dbReference>
<sequence>MNIFLIGLNCQDYQIPKILSELLQLKEFFPELDPNTLWSFKQNNYLFTANIHTSRHLIEPKVYVKETEQEILLFDGCMINPRGDFNVYNLEELNQHWHSLKDILEGQFVIARIHKNLESSLEIINDPLGMYQVYYLKQGNQWFISNSVYLLKRIGQVSKFDSLGISLYLTWGWASSDRTLREGIQVLPPGQHWQWQKGHIEPQKHKYFQRARLSQLPQTHLTSQQQIQSLTHDLEQMMKALTYSFGASVYCPLTAGRDSRLLASLLIKNNIDAEFFSLVTSEAIDVEIASKIAKQFKLKWTVIQEKKEQNLQSWLESAQRWITKRDGLISIRQFRPNDQAVDNQLGVVLNGGGGEIARAYYSNAKFFLHQKNFDYVYRYLNDAKLTWRRHDLLQDEIVQTAAKYLKCFIETSLEEGFKLVDIPCVLYTYERVRRWAGSNCSLHPGHISFAPLCTRPFIKAAYSIPAKQRYTEPLHYRILSLSPELCNIPFETTWKIQQSTVNCWYEIIRNSLDYRLVRKIRPRNKTIHRADSETAQLIENKRIYLRDYCLDHINSPIWDFVKRSAFEKIIPKQITTPTQRQFTGMLWDIATLFLLSE</sequence>
<dbReference type="Gene3D" id="3.60.20.10">
    <property type="entry name" value="Glutamine Phosphoribosylpyrophosphate, subunit 1, domain 1"/>
    <property type="match status" value="1"/>
</dbReference>
<comment type="pathway">
    <text evidence="1">Amino-acid biosynthesis; L-asparagine biosynthesis; L-asparagine from L-aspartate (L-Gln route): step 1/1.</text>
</comment>
<keyword evidence="3" id="KW-0028">Amino-acid biosynthesis</keyword>
<dbReference type="Gene3D" id="3.40.50.620">
    <property type="entry name" value="HUPs"/>
    <property type="match status" value="1"/>
</dbReference>
<organism evidence="5 6">
    <name type="scientific">Adonisia turfae CCMR0082</name>
    <dbReference type="NCBI Taxonomy" id="2304604"/>
    <lineage>
        <taxon>Bacteria</taxon>
        <taxon>Bacillati</taxon>
        <taxon>Cyanobacteriota</taxon>
        <taxon>Adonisia</taxon>
        <taxon>Adonisia turfae</taxon>
    </lineage>
</organism>
<dbReference type="EMBL" id="QZCE01000002">
    <property type="protein sequence ID" value="NEZ64534.1"/>
    <property type="molecule type" value="Genomic_DNA"/>
</dbReference>
<dbReference type="SUPFAM" id="SSF52402">
    <property type="entry name" value="Adenine nucleotide alpha hydrolases-like"/>
    <property type="match status" value="1"/>
</dbReference>
<dbReference type="InterPro" id="IPR051786">
    <property type="entry name" value="ASN_synthetase/amidase"/>
</dbReference>
<dbReference type="EC" id="6.3.5.4" evidence="2"/>
<evidence type="ECO:0000256" key="4">
    <source>
        <dbReference type="ARBA" id="ARBA00048741"/>
    </source>
</evidence>
<dbReference type="RefSeq" id="WP_163664879.1">
    <property type="nucleotide sequence ID" value="NZ_QZCE01000002.1"/>
</dbReference>
<evidence type="ECO:0000256" key="1">
    <source>
        <dbReference type="ARBA" id="ARBA00005187"/>
    </source>
</evidence>
<evidence type="ECO:0000256" key="3">
    <source>
        <dbReference type="ARBA" id="ARBA00022888"/>
    </source>
</evidence>
<dbReference type="AlphaFoldDB" id="A0A6M0S7T9"/>
<proteinExistence type="predicted"/>
<reference evidence="5 6" key="1">
    <citation type="journal article" date="2020" name="Microb. Ecol.">
        <title>Ecogenomics of the Marine Benthic Filamentous Cyanobacterium Adonisia.</title>
        <authorList>
            <person name="Walter J.M."/>
            <person name="Coutinho F.H."/>
            <person name="Leomil L."/>
            <person name="Hargreaves P.I."/>
            <person name="Campeao M.E."/>
            <person name="Vieira V.V."/>
            <person name="Silva B.S."/>
            <person name="Fistarol G.O."/>
            <person name="Salomon P.S."/>
            <person name="Sawabe T."/>
            <person name="Mino S."/>
            <person name="Hosokawa M."/>
            <person name="Miyashita H."/>
            <person name="Maruyama F."/>
            <person name="van Verk M.C."/>
            <person name="Dutilh B.E."/>
            <person name="Thompson C.C."/>
            <person name="Thompson F.L."/>
        </authorList>
    </citation>
    <scope>NUCLEOTIDE SEQUENCE [LARGE SCALE GENOMIC DNA]</scope>
    <source>
        <strain evidence="5 6">CCMR0082</strain>
    </source>
</reference>
<dbReference type="GO" id="GO:0006529">
    <property type="term" value="P:asparagine biosynthetic process"/>
    <property type="evidence" value="ECO:0007669"/>
    <property type="project" value="UniProtKB-KW"/>
</dbReference>
<gene>
    <name evidence="5" type="ORF">D0962_17360</name>
</gene>
<dbReference type="PANTHER" id="PTHR43284:SF1">
    <property type="entry name" value="ASPARAGINE SYNTHETASE"/>
    <property type="match status" value="1"/>
</dbReference>
<comment type="catalytic activity">
    <reaction evidence="4">
        <text>L-aspartate + L-glutamine + ATP + H2O = L-asparagine + L-glutamate + AMP + diphosphate + H(+)</text>
        <dbReference type="Rhea" id="RHEA:12228"/>
        <dbReference type="ChEBI" id="CHEBI:15377"/>
        <dbReference type="ChEBI" id="CHEBI:15378"/>
        <dbReference type="ChEBI" id="CHEBI:29985"/>
        <dbReference type="ChEBI" id="CHEBI:29991"/>
        <dbReference type="ChEBI" id="CHEBI:30616"/>
        <dbReference type="ChEBI" id="CHEBI:33019"/>
        <dbReference type="ChEBI" id="CHEBI:58048"/>
        <dbReference type="ChEBI" id="CHEBI:58359"/>
        <dbReference type="ChEBI" id="CHEBI:456215"/>
        <dbReference type="EC" id="6.3.5.4"/>
    </reaction>
</comment>
<evidence type="ECO:0000313" key="5">
    <source>
        <dbReference type="EMBL" id="NEZ64534.1"/>
    </source>
</evidence>
<dbReference type="Proteomes" id="UP000473574">
    <property type="component" value="Unassembled WGS sequence"/>
</dbReference>
<evidence type="ECO:0000313" key="6">
    <source>
        <dbReference type="Proteomes" id="UP000473574"/>
    </source>
</evidence>